<reference evidence="1" key="2">
    <citation type="journal article" date="2015" name="Fish Shellfish Immunol.">
        <title>Early steps in the European eel (Anguilla anguilla)-Vibrio vulnificus interaction in the gills: Role of the RtxA13 toxin.</title>
        <authorList>
            <person name="Callol A."/>
            <person name="Pajuelo D."/>
            <person name="Ebbesson L."/>
            <person name="Teles M."/>
            <person name="MacKenzie S."/>
            <person name="Amaro C."/>
        </authorList>
    </citation>
    <scope>NUCLEOTIDE SEQUENCE</scope>
</reference>
<organism evidence="1">
    <name type="scientific">Anguilla anguilla</name>
    <name type="common">European freshwater eel</name>
    <name type="synonym">Muraena anguilla</name>
    <dbReference type="NCBI Taxonomy" id="7936"/>
    <lineage>
        <taxon>Eukaryota</taxon>
        <taxon>Metazoa</taxon>
        <taxon>Chordata</taxon>
        <taxon>Craniata</taxon>
        <taxon>Vertebrata</taxon>
        <taxon>Euteleostomi</taxon>
        <taxon>Actinopterygii</taxon>
        <taxon>Neopterygii</taxon>
        <taxon>Teleostei</taxon>
        <taxon>Anguilliformes</taxon>
        <taxon>Anguillidae</taxon>
        <taxon>Anguilla</taxon>
    </lineage>
</organism>
<proteinExistence type="predicted"/>
<reference evidence="1" key="1">
    <citation type="submission" date="2014-11" db="EMBL/GenBank/DDBJ databases">
        <authorList>
            <person name="Amaro Gonzalez C."/>
        </authorList>
    </citation>
    <scope>NUCLEOTIDE SEQUENCE</scope>
</reference>
<evidence type="ECO:0000313" key="1">
    <source>
        <dbReference type="EMBL" id="JAH62494.1"/>
    </source>
</evidence>
<name>A0A0E9U9A5_ANGAN</name>
<dbReference type="EMBL" id="GBXM01027885">
    <property type="protein sequence ID" value="JAH80692.1"/>
    <property type="molecule type" value="Transcribed_RNA"/>
</dbReference>
<dbReference type="EMBL" id="GBXM01046083">
    <property type="protein sequence ID" value="JAH62494.1"/>
    <property type="molecule type" value="Transcribed_RNA"/>
</dbReference>
<sequence>MRSASVKGGLVIRGK</sequence>
<accession>A0A0E9U9A5</accession>
<protein>
    <submittedName>
        <fullName evidence="1">Uncharacterized protein</fullName>
    </submittedName>
</protein>